<dbReference type="InterPro" id="IPR001867">
    <property type="entry name" value="OmpR/PhoB-type_DNA-bd"/>
</dbReference>
<dbReference type="InterPro" id="IPR011006">
    <property type="entry name" value="CheY-like_superfamily"/>
</dbReference>
<evidence type="ECO:0000256" key="4">
    <source>
        <dbReference type="PROSITE-ProRule" id="PRU00169"/>
    </source>
</evidence>
<dbReference type="PROSITE" id="PS50110">
    <property type="entry name" value="RESPONSE_REGULATORY"/>
    <property type="match status" value="1"/>
</dbReference>
<dbReference type="SMART" id="SM00448">
    <property type="entry name" value="REC"/>
    <property type="match status" value="1"/>
</dbReference>
<accession>A0A0K9CLN4</accession>
<dbReference type="GO" id="GO:0000976">
    <property type="term" value="F:transcription cis-regulatory region binding"/>
    <property type="evidence" value="ECO:0007669"/>
    <property type="project" value="TreeGrafter"/>
</dbReference>
<name>A0A0K9CLN4_9FUSO</name>
<evidence type="ECO:0000256" key="1">
    <source>
        <dbReference type="ARBA" id="ARBA00022553"/>
    </source>
</evidence>
<feature type="domain" description="Response regulatory" evidence="6">
    <location>
        <begin position="3"/>
        <end position="121"/>
    </location>
</feature>
<dbReference type="SMART" id="SM00862">
    <property type="entry name" value="Trans_reg_C"/>
    <property type="match status" value="1"/>
</dbReference>
<dbReference type="Proteomes" id="UP000004650">
    <property type="component" value="Unassembled WGS sequence"/>
</dbReference>
<reference evidence="8 9" key="2">
    <citation type="submission" date="2013-10" db="EMBL/GenBank/DDBJ databases">
        <title>The Genome Sequence of Fusobacterium nucleatum subsp. animalis D11.</title>
        <authorList>
            <consortium name="The Broad Institute Genomics Platform"/>
            <person name="Earl A."/>
            <person name="Ward D."/>
            <person name="Feldgarden M."/>
            <person name="Gevers D."/>
            <person name="Kostic A."/>
            <person name="Garrett W."/>
            <person name="Young S.K."/>
            <person name="Zeng Q."/>
            <person name="Gargeya S."/>
            <person name="Fitzgerald M."/>
            <person name="Abouelleil A."/>
            <person name="Alvarado L."/>
            <person name="Berlin A.M."/>
            <person name="Chapman S.B."/>
            <person name="Gainer-Dewar J."/>
            <person name="Goldberg J."/>
            <person name="Gnerre S."/>
            <person name="Griggs A."/>
            <person name="Gujja S."/>
            <person name="Hansen M."/>
            <person name="Howarth C."/>
            <person name="Imamovic A."/>
            <person name="Ireland A."/>
            <person name="Larimer J."/>
            <person name="McCowan C."/>
            <person name="Murphy C."/>
            <person name="Pearson M."/>
            <person name="Poon T.W."/>
            <person name="Priest M."/>
            <person name="Roberts A."/>
            <person name="Saif S."/>
            <person name="Shea T."/>
            <person name="Sykes S."/>
            <person name="Wortman J."/>
            <person name="Nusbaum C."/>
            <person name="Birren B."/>
        </authorList>
    </citation>
    <scope>NUCLEOTIDE SEQUENCE [LARGE SCALE GENOMIC DNA]</scope>
    <source>
        <strain evidence="8 9">D11</strain>
    </source>
</reference>
<dbReference type="PROSITE" id="PS51755">
    <property type="entry name" value="OMPR_PHOB"/>
    <property type="match status" value="1"/>
</dbReference>
<dbReference type="PANTHER" id="PTHR48111">
    <property type="entry name" value="REGULATOR OF RPOS"/>
    <property type="match status" value="1"/>
</dbReference>
<keyword evidence="1 4" id="KW-0597">Phosphoprotein</keyword>
<evidence type="ECO:0000256" key="2">
    <source>
        <dbReference type="ARBA" id="ARBA00023012"/>
    </source>
</evidence>
<evidence type="ECO:0000259" key="7">
    <source>
        <dbReference type="PROSITE" id="PS51755"/>
    </source>
</evidence>
<feature type="domain" description="OmpR/PhoB-type" evidence="7">
    <location>
        <begin position="128"/>
        <end position="223"/>
    </location>
</feature>
<dbReference type="Pfam" id="PF00486">
    <property type="entry name" value="Trans_reg_C"/>
    <property type="match status" value="1"/>
</dbReference>
<dbReference type="InterPro" id="IPR001789">
    <property type="entry name" value="Sig_transdc_resp-reg_receiver"/>
</dbReference>
<dbReference type="EMBL" id="ACDS02000108">
    <property type="protein sequence ID" value="KMV75839.1"/>
    <property type="molecule type" value="Genomic_DNA"/>
</dbReference>
<evidence type="ECO:0000313" key="9">
    <source>
        <dbReference type="Proteomes" id="UP000004650"/>
    </source>
</evidence>
<keyword evidence="3 5" id="KW-0238">DNA-binding</keyword>
<dbReference type="GO" id="GO:0000156">
    <property type="term" value="F:phosphorelay response regulator activity"/>
    <property type="evidence" value="ECO:0007669"/>
    <property type="project" value="TreeGrafter"/>
</dbReference>
<protein>
    <recommendedName>
        <fullName evidence="10">DNA-binding response regulator</fullName>
    </recommendedName>
</protein>
<dbReference type="GO" id="GO:0006355">
    <property type="term" value="P:regulation of DNA-templated transcription"/>
    <property type="evidence" value="ECO:0007669"/>
    <property type="project" value="InterPro"/>
</dbReference>
<dbReference type="PANTHER" id="PTHR48111:SF40">
    <property type="entry name" value="PHOSPHATE REGULON TRANSCRIPTIONAL REGULATORY PROTEIN PHOB"/>
    <property type="match status" value="1"/>
</dbReference>
<dbReference type="Gene3D" id="1.10.10.10">
    <property type="entry name" value="Winged helix-like DNA-binding domain superfamily/Winged helix DNA-binding domain"/>
    <property type="match status" value="1"/>
</dbReference>
<sequence>MIKLLIIEDSEETVDLIRLILSNENDIRIFDANTIKDGMDLIKKDAFNIILLDLSLPDGNGTYVCEQVRKFPELYGRPFIVALTADTSQESVNKNLELGCDDYIKKPFDRKELVIRLRKFIKRLPQNKEIIIYENIKLFLSNRTVLCNDEFIDLSKNEFELLYYFIINKGLLLTRANILDNVWKENLDISDKAVDQCLKRLRKKLPILNENLISKRGFGYILK</sequence>
<dbReference type="InterPro" id="IPR036388">
    <property type="entry name" value="WH-like_DNA-bd_sf"/>
</dbReference>
<dbReference type="SUPFAM" id="SSF52172">
    <property type="entry name" value="CheY-like"/>
    <property type="match status" value="1"/>
</dbReference>
<dbReference type="Pfam" id="PF00072">
    <property type="entry name" value="Response_reg"/>
    <property type="match status" value="1"/>
</dbReference>
<proteinExistence type="predicted"/>
<dbReference type="Gene3D" id="3.40.50.2300">
    <property type="match status" value="1"/>
</dbReference>
<dbReference type="InterPro" id="IPR039420">
    <property type="entry name" value="WalR-like"/>
</dbReference>
<keyword evidence="2" id="KW-0902">Two-component regulatory system</keyword>
<organism evidence="8 9">
    <name type="scientific">Fusobacterium animalis D11</name>
    <dbReference type="NCBI Taxonomy" id="556264"/>
    <lineage>
        <taxon>Bacteria</taxon>
        <taxon>Fusobacteriati</taxon>
        <taxon>Fusobacteriota</taxon>
        <taxon>Fusobacteriia</taxon>
        <taxon>Fusobacteriales</taxon>
        <taxon>Fusobacteriaceae</taxon>
        <taxon>Fusobacterium</taxon>
    </lineage>
</organism>
<evidence type="ECO:0000256" key="3">
    <source>
        <dbReference type="ARBA" id="ARBA00023125"/>
    </source>
</evidence>
<reference evidence="9" key="1">
    <citation type="submission" date="2009-02" db="EMBL/GenBank/DDBJ databases">
        <title>The Genome Sequence of Shigella sp. D9.</title>
        <authorList>
            <consortium name="The Broad Institute Genome Sequencing Platform"/>
            <person name="Ward D."/>
            <person name="Young S.K."/>
            <person name="Kodira C.D."/>
            <person name="Zeng Q."/>
            <person name="Koehrsen M."/>
            <person name="Alvarado L."/>
            <person name="Berlin A."/>
            <person name="Borenstein D."/>
            <person name="Chen Z."/>
            <person name="Engels R."/>
            <person name="Freedman E."/>
            <person name="Gellesch M."/>
            <person name="Goldberg J."/>
            <person name="Griggs A."/>
            <person name="Gujja S."/>
            <person name="Heiman D."/>
            <person name="Hepburn T."/>
            <person name="Howarth C."/>
            <person name="Jen D."/>
            <person name="Larson L."/>
            <person name="Lewis B."/>
            <person name="Mehta T."/>
            <person name="Park D."/>
            <person name="Pearson M."/>
            <person name="Roberts A."/>
            <person name="Saif S."/>
            <person name="Shea T."/>
            <person name="Shenoy N."/>
            <person name="Sisk P."/>
            <person name="Stolte C."/>
            <person name="Sykes S."/>
            <person name="Walk T."/>
            <person name="White J."/>
            <person name="Yandava C."/>
            <person name="Allen-Vercoe E."/>
            <person name="Strauss J."/>
            <person name="Sibley C."/>
            <person name="White A."/>
            <person name="Ambrose C."/>
            <person name="Lander E."/>
            <person name="Nusbaum C."/>
            <person name="Galagan J."/>
            <person name="Birren B."/>
        </authorList>
    </citation>
    <scope>NUCLEOTIDE SEQUENCE [LARGE SCALE GENOMIC DNA]</scope>
    <source>
        <strain evidence="9">D11</strain>
    </source>
</reference>
<evidence type="ECO:0000256" key="5">
    <source>
        <dbReference type="PROSITE-ProRule" id="PRU01091"/>
    </source>
</evidence>
<dbReference type="CDD" id="cd00383">
    <property type="entry name" value="trans_reg_C"/>
    <property type="match status" value="1"/>
</dbReference>
<feature type="DNA-binding region" description="OmpR/PhoB-type" evidence="5">
    <location>
        <begin position="128"/>
        <end position="223"/>
    </location>
</feature>
<dbReference type="AlphaFoldDB" id="A0A0K9CLN4"/>
<evidence type="ECO:0000313" key="8">
    <source>
        <dbReference type="EMBL" id="KMV75839.1"/>
    </source>
</evidence>
<comment type="caution">
    <text evidence="8">The sequence shown here is derived from an EMBL/GenBank/DDBJ whole genome shotgun (WGS) entry which is preliminary data.</text>
</comment>
<feature type="modified residue" description="4-aspartylphosphate" evidence="4">
    <location>
        <position position="53"/>
    </location>
</feature>
<dbReference type="GO" id="GO:0032993">
    <property type="term" value="C:protein-DNA complex"/>
    <property type="evidence" value="ECO:0007669"/>
    <property type="project" value="TreeGrafter"/>
</dbReference>
<dbReference type="GO" id="GO:0005829">
    <property type="term" value="C:cytosol"/>
    <property type="evidence" value="ECO:0007669"/>
    <property type="project" value="TreeGrafter"/>
</dbReference>
<evidence type="ECO:0000259" key="6">
    <source>
        <dbReference type="PROSITE" id="PS50110"/>
    </source>
</evidence>
<evidence type="ECO:0008006" key="10">
    <source>
        <dbReference type="Google" id="ProtNLM"/>
    </source>
</evidence>
<gene>
    <name evidence="8" type="ORF">PSAG_04788</name>
</gene>